<gene>
    <name evidence="5" type="ORF">D4Z93_08040</name>
</gene>
<evidence type="ECO:0000256" key="1">
    <source>
        <dbReference type="ARBA" id="ARBA00023015"/>
    </source>
</evidence>
<feature type="domain" description="HTH marR-type" evidence="4">
    <location>
        <begin position="1"/>
        <end position="132"/>
    </location>
</feature>
<name>A0A386H4J4_9CLOT</name>
<protein>
    <submittedName>
        <fullName evidence="5">MarR family transcriptional regulator</fullName>
    </submittedName>
</protein>
<keyword evidence="1" id="KW-0805">Transcription regulation</keyword>
<dbReference type="OrthoDB" id="6462103at2"/>
<dbReference type="PRINTS" id="PR00598">
    <property type="entry name" value="HTHMARR"/>
</dbReference>
<dbReference type="KEGG" id="cfer:D4Z93_08040"/>
<dbReference type="RefSeq" id="WP_119972278.1">
    <property type="nucleotide sequence ID" value="NZ_CP032416.1"/>
</dbReference>
<dbReference type="Proteomes" id="UP000266301">
    <property type="component" value="Chromosome"/>
</dbReference>
<proteinExistence type="predicted"/>
<dbReference type="SMART" id="SM00347">
    <property type="entry name" value="HTH_MARR"/>
    <property type="match status" value="1"/>
</dbReference>
<organism evidence="5 6">
    <name type="scientific">Clostridium fermenticellae</name>
    <dbReference type="NCBI Taxonomy" id="2068654"/>
    <lineage>
        <taxon>Bacteria</taxon>
        <taxon>Bacillati</taxon>
        <taxon>Bacillota</taxon>
        <taxon>Clostridia</taxon>
        <taxon>Eubacteriales</taxon>
        <taxon>Clostridiaceae</taxon>
        <taxon>Clostridium</taxon>
    </lineage>
</organism>
<dbReference type="PROSITE" id="PS50995">
    <property type="entry name" value="HTH_MARR_2"/>
    <property type="match status" value="1"/>
</dbReference>
<accession>A0A386H4J4</accession>
<dbReference type="InterPro" id="IPR036388">
    <property type="entry name" value="WH-like_DNA-bd_sf"/>
</dbReference>
<dbReference type="InterPro" id="IPR000835">
    <property type="entry name" value="HTH_MarR-typ"/>
</dbReference>
<dbReference type="AlphaFoldDB" id="A0A386H4J4"/>
<keyword evidence="3" id="KW-0804">Transcription</keyword>
<evidence type="ECO:0000256" key="2">
    <source>
        <dbReference type="ARBA" id="ARBA00023125"/>
    </source>
</evidence>
<evidence type="ECO:0000313" key="5">
    <source>
        <dbReference type="EMBL" id="AYD40478.1"/>
    </source>
</evidence>
<reference evidence="5 6" key="1">
    <citation type="journal article" date="2019" name="Int. J. Syst. Evol. Microbiol.">
        <title>Clostridium fermenticellae sp. nov., isolated from the mud in a fermentation cellar for the production of the Chinese liquor, baijiu.</title>
        <authorList>
            <person name="Xu P.X."/>
            <person name="Chai L.J."/>
            <person name="Qiu T."/>
            <person name="Zhang X.J."/>
            <person name="Lu Z.M."/>
            <person name="Xiao C."/>
            <person name="Wang S.T."/>
            <person name="Shen C.H."/>
            <person name="Shi J.S."/>
            <person name="Xu Z.H."/>
        </authorList>
    </citation>
    <scope>NUCLEOTIDE SEQUENCE [LARGE SCALE GENOMIC DNA]</scope>
    <source>
        <strain evidence="5 6">JN500901</strain>
    </source>
</reference>
<dbReference type="GO" id="GO:0003700">
    <property type="term" value="F:DNA-binding transcription factor activity"/>
    <property type="evidence" value="ECO:0007669"/>
    <property type="project" value="InterPro"/>
</dbReference>
<keyword evidence="2" id="KW-0238">DNA-binding</keyword>
<dbReference type="Pfam" id="PF01047">
    <property type="entry name" value="MarR"/>
    <property type="match status" value="1"/>
</dbReference>
<dbReference type="InterPro" id="IPR011991">
    <property type="entry name" value="ArsR-like_HTH"/>
</dbReference>
<dbReference type="SUPFAM" id="SSF46785">
    <property type="entry name" value="Winged helix' DNA-binding domain"/>
    <property type="match status" value="1"/>
</dbReference>
<dbReference type="CDD" id="cd00090">
    <property type="entry name" value="HTH_ARSR"/>
    <property type="match status" value="1"/>
</dbReference>
<evidence type="ECO:0000256" key="3">
    <source>
        <dbReference type="ARBA" id="ARBA00023163"/>
    </source>
</evidence>
<dbReference type="PANTHER" id="PTHR42756:SF1">
    <property type="entry name" value="TRANSCRIPTIONAL REPRESSOR OF EMRAB OPERON"/>
    <property type="match status" value="1"/>
</dbReference>
<evidence type="ECO:0000259" key="4">
    <source>
        <dbReference type="PROSITE" id="PS50995"/>
    </source>
</evidence>
<sequence>MNILKEISLLHRKMDMVLNLRIKKYGLSISQYIFLQCIYDTGEMTQIDLCKNLDLDKSTVAKSLARLEKNGLVSKKVNPADIRSVLVSLTPSANALIPEIQKICNKWIDDVTSDMTEIEKDVFLKLICKASNRACKLYEQSTYSSLDFE</sequence>
<evidence type="ECO:0000313" key="6">
    <source>
        <dbReference type="Proteomes" id="UP000266301"/>
    </source>
</evidence>
<dbReference type="Gene3D" id="1.10.10.10">
    <property type="entry name" value="Winged helix-like DNA-binding domain superfamily/Winged helix DNA-binding domain"/>
    <property type="match status" value="1"/>
</dbReference>
<dbReference type="InterPro" id="IPR036390">
    <property type="entry name" value="WH_DNA-bd_sf"/>
</dbReference>
<dbReference type="PANTHER" id="PTHR42756">
    <property type="entry name" value="TRANSCRIPTIONAL REGULATOR, MARR"/>
    <property type="match status" value="1"/>
</dbReference>
<dbReference type="GO" id="GO:0003677">
    <property type="term" value="F:DNA binding"/>
    <property type="evidence" value="ECO:0007669"/>
    <property type="project" value="UniProtKB-KW"/>
</dbReference>
<keyword evidence="6" id="KW-1185">Reference proteome</keyword>
<dbReference type="EMBL" id="CP032416">
    <property type="protein sequence ID" value="AYD40478.1"/>
    <property type="molecule type" value="Genomic_DNA"/>
</dbReference>